<comment type="subcellular location">
    <subcellularLocation>
        <location evidence="2">Cell membrane</location>
        <topology evidence="2">Lipid-anchor</topology>
    </subcellularLocation>
</comment>
<accession>A0ABT6MYW5</accession>
<evidence type="ECO:0000256" key="1">
    <source>
        <dbReference type="ARBA" id="ARBA00007613"/>
    </source>
</evidence>
<dbReference type="EMBL" id="JARYGZ010000001">
    <property type="protein sequence ID" value="MDH7638251.1"/>
    <property type="molecule type" value="Genomic_DNA"/>
</dbReference>
<keyword evidence="2" id="KW-1134">Transmembrane beta strand</keyword>
<dbReference type="Gene3D" id="1.20.1600.10">
    <property type="entry name" value="Outer membrane efflux proteins (OEP)"/>
    <property type="match status" value="1"/>
</dbReference>
<sequence>MRRIAALASLLGTAACTVGPNYHEPKPEVPAAFAAPQPTGAADVDLAHWWTAFHDPELEHLIEIGLQNAPDLQTAASKVREARLQIVQARAQGLPEIDATGSGQYTRIKRVGGSDANQLIDQIRGSQPGGSGSGSGSSFSIPKYYATASAGFDASWELDLFGGVRRGVEAARAQAEAAEWDARDARVSLAAEIASDYLAMRSYQEQARIAQAEADRQGRSLSILQHTAQVGLVPQGNAIRQRTQLAQAQAQVAPLEGQARTQMHALAVLIGEQPEALVDELAQARALPPVPPEIPPGLPIDLIRRRPDVRAAERRLAAATAQIGVAVADMYPKISLTASDALSWLWLGHFFLGKTLQLTGQGQASFPIFDFGRRRAQVDINKEEREQAYIAWRQTVLGALRDVEDALVRVDTERTSNDQLRSGVADAQRALGTVEAQYKVGLSDYTPVLDGQQTLLQTQNSLAQSDVRLRQDMASLYKALGGGWQLASARGSIGPAAASPASLNERMATLGVRSRRQNDRH</sequence>
<dbReference type="Pfam" id="PF02321">
    <property type="entry name" value="OEP"/>
    <property type="match status" value="2"/>
</dbReference>
<dbReference type="PANTHER" id="PTHR30203">
    <property type="entry name" value="OUTER MEMBRANE CATION EFFLUX PROTEIN"/>
    <property type="match status" value="1"/>
</dbReference>
<dbReference type="PANTHER" id="PTHR30203:SF25">
    <property type="entry name" value="OUTER MEMBRANE PROTEIN-RELATED"/>
    <property type="match status" value="1"/>
</dbReference>
<protein>
    <submittedName>
        <fullName evidence="3">Efflux transporter outer membrane subunit</fullName>
    </submittedName>
</protein>
<evidence type="ECO:0000313" key="3">
    <source>
        <dbReference type="EMBL" id="MDH7638251.1"/>
    </source>
</evidence>
<keyword evidence="4" id="KW-1185">Reference proteome</keyword>
<dbReference type="RefSeq" id="WP_281043566.1">
    <property type="nucleotide sequence ID" value="NZ_JARYGZ010000001.1"/>
</dbReference>
<keyword evidence="2" id="KW-0449">Lipoprotein</keyword>
<dbReference type="Proteomes" id="UP001160625">
    <property type="component" value="Unassembled WGS sequence"/>
</dbReference>
<dbReference type="SUPFAM" id="SSF56954">
    <property type="entry name" value="Outer membrane efflux proteins (OEP)"/>
    <property type="match status" value="1"/>
</dbReference>
<gene>
    <name evidence="3" type="ORF">QGN17_05870</name>
</gene>
<keyword evidence="2" id="KW-0472">Membrane</keyword>
<keyword evidence="2" id="KW-0812">Transmembrane</keyword>
<evidence type="ECO:0000256" key="2">
    <source>
        <dbReference type="RuleBase" id="RU362097"/>
    </source>
</evidence>
<comment type="caution">
    <text evidence="3">The sequence shown here is derived from an EMBL/GenBank/DDBJ whole genome shotgun (WGS) entry which is preliminary data.</text>
</comment>
<comment type="similarity">
    <text evidence="1 2">Belongs to the outer membrane factor (OMF) (TC 1.B.17) family.</text>
</comment>
<dbReference type="Gene3D" id="2.20.200.10">
    <property type="entry name" value="Outer membrane efflux proteins (OEP)"/>
    <property type="match status" value="1"/>
</dbReference>
<organism evidence="3 4">
    <name type="scientific">Sphingomonas oryzagri</name>
    <dbReference type="NCBI Taxonomy" id="3042314"/>
    <lineage>
        <taxon>Bacteria</taxon>
        <taxon>Pseudomonadati</taxon>
        <taxon>Pseudomonadota</taxon>
        <taxon>Alphaproteobacteria</taxon>
        <taxon>Sphingomonadales</taxon>
        <taxon>Sphingomonadaceae</taxon>
        <taxon>Sphingomonas</taxon>
    </lineage>
</organism>
<evidence type="ECO:0000313" key="4">
    <source>
        <dbReference type="Proteomes" id="UP001160625"/>
    </source>
</evidence>
<dbReference type="NCBIfam" id="TIGR01845">
    <property type="entry name" value="outer_NodT"/>
    <property type="match status" value="1"/>
</dbReference>
<dbReference type="InterPro" id="IPR010131">
    <property type="entry name" value="MdtP/NodT-like"/>
</dbReference>
<name>A0ABT6MYW5_9SPHN</name>
<dbReference type="PROSITE" id="PS51257">
    <property type="entry name" value="PROKAR_LIPOPROTEIN"/>
    <property type="match status" value="1"/>
</dbReference>
<reference evidence="3" key="1">
    <citation type="submission" date="2023-04" db="EMBL/GenBank/DDBJ databases">
        <title>Sphingomonas sp. MAHUQ-71 isolated from rice field.</title>
        <authorList>
            <person name="Huq M.A."/>
        </authorList>
    </citation>
    <scope>NUCLEOTIDE SEQUENCE</scope>
    <source>
        <strain evidence="3">MAHUQ-71</strain>
    </source>
</reference>
<proteinExistence type="inferred from homology"/>
<dbReference type="InterPro" id="IPR003423">
    <property type="entry name" value="OMP_efflux"/>
</dbReference>
<keyword evidence="2" id="KW-0564">Palmitate</keyword>